<dbReference type="Gene3D" id="3.40.50.150">
    <property type="entry name" value="Vaccinia Virus protein VP39"/>
    <property type="match status" value="1"/>
</dbReference>
<evidence type="ECO:0000256" key="2">
    <source>
        <dbReference type="ARBA" id="ARBA00029460"/>
    </source>
</evidence>
<keyword evidence="1" id="KW-0694">RNA-binding</keyword>
<dbReference type="InterPro" id="IPR036986">
    <property type="entry name" value="S4_RNA-bd_sf"/>
</dbReference>
<evidence type="ECO:0000313" key="5">
    <source>
        <dbReference type="Proteomes" id="UP000316238"/>
    </source>
</evidence>
<comment type="similarity">
    <text evidence="2">Belongs to the TlyA family.</text>
</comment>
<protein>
    <submittedName>
        <fullName evidence="4">23S rRNA (Cytidine1920-2'-O)/16S rRNA (Cytidine1409-2'-O)-methyltransferase</fullName>
        <ecNumber evidence="4">2.1.1.226</ecNumber>
        <ecNumber evidence="4">2.1.1.227</ecNumber>
    </submittedName>
</protein>
<keyword evidence="4" id="KW-0489">Methyltransferase</keyword>
<evidence type="ECO:0000256" key="1">
    <source>
        <dbReference type="ARBA" id="ARBA00022884"/>
    </source>
</evidence>
<dbReference type="PANTHER" id="PTHR32319:SF0">
    <property type="entry name" value="BACTERIAL HEMOLYSIN-LIKE PROTEIN"/>
    <property type="match status" value="1"/>
</dbReference>
<dbReference type="AlphaFoldDB" id="A0A521G3J7"/>
<dbReference type="Pfam" id="PF01728">
    <property type="entry name" value="FtsJ"/>
    <property type="match status" value="1"/>
</dbReference>
<proteinExistence type="inferred from homology"/>
<dbReference type="GO" id="GO:0008168">
    <property type="term" value="F:methyltransferase activity"/>
    <property type="evidence" value="ECO:0007669"/>
    <property type="project" value="UniProtKB-KW"/>
</dbReference>
<name>A0A521G3J7_9BACT</name>
<dbReference type="SUPFAM" id="SSF53335">
    <property type="entry name" value="S-adenosyl-L-methionine-dependent methyltransferases"/>
    <property type="match status" value="1"/>
</dbReference>
<dbReference type="NCBIfam" id="TIGR00478">
    <property type="entry name" value="tly"/>
    <property type="match status" value="1"/>
</dbReference>
<dbReference type="InterPro" id="IPR047048">
    <property type="entry name" value="TlyA"/>
</dbReference>
<reference evidence="4" key="1">
    <citation type="submission" date="2017-07" db="EMBL/GenBank/DDBJ databases">
        <title>The cable genome - Insights into the physiology and evolution of filamentous bacteria capable of sulfide oxidation via long distance electron transfer.</title>
        <authorList>
            <person name="Thorup C."/>
            <person name="Bjerg J.T."/>
            <person name="Schreiber L."/>
            <person name="Nielsen L.P."/>
            <person name="Kjeldsen K.U."/>
            <person name="Boesen T."/>
            <person name="Boggild A."/>
            <person name="Meysman F."/>
            <person name="Geelhoed J."/>
            <person name="Schramm A."/>
        </authorList>
    </citation>
    <scope>NUCLEOTIDE SEQUENCE [LARGE SCALE GENOMIC DNA]</scope>
    <source>
        <strain evidence="4">GS</strain>
    </source>
</reference>
<gene>
    <name evidence="4" type="ORF">CDV28_10552</name>
</gene>
<dbReference type="InterPro" id="IPR002877">
    <property type="entry name" value="RNA_MeTrfase_FtsJ_dom"/>
</dbReference>
<dbReference type="InterPro" id="IPR029063">
    <property type="entry name" value="SAM-dependent_MTases_sf"/>
</dbReference>
<feature type="domain" description="Ribosomal RNA methyltransferase FtsJ" evidence="3">
    <location>
        <begin position="60"/>
        <end position="242"/>
    </location>
</feature>
<dbReference type="GO" id="GO:0003723">
    <property type="term" value="F:RNA binding"/>
    <property type="evidence" value="ECO:0007669"/>
    <property type="project" value="UniProtKB-KW"/>
</dbReference>
<dbReference type="EC" id="2.1.1.226" evidence="4"/>
<dbReference type="Gene3D" id="3.10.290.10">
    <property type="entry name" value="RNA-binding S4 domain"/>
    <property type="match status" value="1"/>
</dbReference>
<keyword evidence="5" id="KW-1185">Reference proteome</keyword>
<dbReference type="PIRSF" id="PIRSF005578">
    <property type="entry name" value="TlyA"/>
    <property type="match status" value="1"/>
</dbReference>
<dbReference type="InterPro" id="IPR004538">
    <property type="entry name" value="Hemolysin_A/TlyA"/>
</dbReference>
<organism evidence="4 5">
    <name type="scientific">Candidatus Electronema aureum</name>
    <dbReference type="NCBI Taxonomy" id="2005002"/>
    <lineage>
        <taxon>Bacteria</taxon>
        <taxon>Pseudomonadati</taxon>
        <taxon>Thermodesulfobacteriota</taxon>
        <taxon>Desulfobulbia</taxon>
        <taxon>Desulfobulbales</taxon>
        <taxon>Desulfobulbaceae</taxon>
        <taxon>Candidatus Electronema</taxon>
    </lineage>
</organism>
<dbReference type="PANTHER" id="PTHR32319">
    <property type="entry name" value="BACTERIAL HEMOLYSIN-LIKE PROTEIN"/>
    <property type="match status" value="1"/>
</dbReference>
<sequence length="246" mass="26153">MPAKKRLDLLLTERGIAADSAKAAALIGAGRVLVGTRSDCKAGSLIAVDSEIKLKKSAAYVSRSGEKLAGGLRDFALNPSGWICADIGCSTGGFTDCLLQHGAARVYSVDVGYGLLAWKLRQNQRVTVLERTNARHLNKEQIPEALDLAVIDASFISLQLLMPPLLPLFGRDGARILALVKPQFELPKDKVGTGGIVREQHLHEEVLAGIRQFAASIGFVCVGSVAADICGAGGNQEFLLYFKSAP</sequence>
<keyword evidence="4" id="KW-0808">Transferase</keyword>
<dbReference type="Proteomes" id="UP000316238">
    <property type="component" value="Unassembled WGS sequence"/>
</dbReference>
<accession>A0A521G3J7</accession>
<dbReference type="GO" id="GO:0032259">
    <property type="term" value="P:methylation"/>
    <property type="evidence" value="ECO:0007669"/>
    <property type="project" value="UniProtKB-KW"/>
</dbReference>
<evidence type="ECO:0000259" key="3">
    <source>
        <dbReference type="Pfam" id="PF01728"/>
    </source>
</evidence>
<evidence type="ECO:0000313" key="4">
    <source>
        <dbReference type="EMBL" id="TAA75595.1"/>
    </source>
</evidence>
<comment type="caution">
    <text evidence="4">The sequence shown here is derived from an EMBL/GenBank/DDBJ whole genome shotgun (WGS) entry which is preliminary data.</text>
</comment>
<dbReference type="EMBL" id="NQJD01000005">
    <property type="protein sequence ID" value="TAA75595.1"/>
    <property type="molecule type" value="Genomic_DNA"/>
</dbReference>
<dbReference type="EC" id="2.1.1.227" evidence="4"/>